<comment type="caution">
    <text evidence="2">The sequence shown here is derived from an EMBL/GenBank/DDBJ whole genome shotgun (WGS) entry which is preliminary data.</text>
</comment>
<feature type="transmembrane region" description="Helical" evidence="1">
    <location>
        <begin position="106"/>
        <end position="123"/>
    </location>
</feature>
<dbReference type="RefSeq" id="WP_169069235.1">
    <property type="nucleotide sequence ID" value="NZ_SPMX01000006.1"/>
</dbReference>
<dbReference type="EMBL" id="SPMX01000006">
    <property type="protein sequence ID" value="NMQ04245.1"/>
    <property type="molecule type" value="Genomic_DNA"/>
</dbReference>
<evidence type="ECO:0000313" key="3">
    <source>
        <dbReference type="Proteomes" id="UP000886469"/>
    </source>
</evidence>
<sequence>MTPSQEVDKVWHQHLIHTRDYWQQFCTQVLGIVLHHGPTRGGQAEKRRYREQYARTLAAYERWFGPSPLDFWPASRERFANPGRIRRVDLSRHLVLPRPLLPGRRGLLLVSGLLVGALATGTAAALPSIALTGTILVLGAAMFHFIGSAAINFIGIAITVITIIAVMAWLISSLGGDSDGSDDGGDGGCGGCDCG</sequence>
<organism evidence="2 3">
    <name type="scientific">Candidatus Accumulibacter contiguus</name>
    <dbReference type="NCBI Taxonomy" id="2954381"/>
    <lineage>
        <taxon>Bacteria</taxon>
        <taxon>Pseudomonadati</taxon>
        <taxon>Pseudomonadota</taxon>
        <taxon>Betaproteobacteria</taxon>
        <taxon>Candidatus Accumulibacter</taxon>
    </lineage>
</organism>
<feature type="transmembrane region" description="Helical" evidence="1">
    <location>
        <begin position="129"/>
        <end position="146"/>
    </location>
</feature>
<evidence type="ECO:0000313" key="2">
    <source>
        <dbReference type="EMBL" id="NMQ04245.1"/>
    </source>
</evidence>
<accession>A0ABX1T6P2</accession>
<keyword evidence="1" id="KW-0472">Membrane</keyword>
<feature type="transmembrane region" description="Helical" evidence="1">
    <location>
        <begin position="153"/>
        <end position="171"/>
    </location>
</feature>
<protein>
    <submittedName>
        <fullName evidence="2">Uncharacterized protein</fullName>
    </submittedName>
</protein>
<name>A0ABX1T6P2_9PROT</name>
<reference evidence="2" key="1">
    <citation type="submission" date="2019-03" db="EMBL/GenBank/DDBJ databases">
        <title>Metabolic reconstructions from genomes of highly enriched 'Candidatus Accumulibacter' and 'Candidatus Competibacter' bioreactor populations.</title>
        <authorList>
            <person name="Annavajhala M.K."/>
            <person name="Welles L."/>
            <person name="Abbas B."/>
            <person name="Sorokin D."/>
            <person name="Park H."/>
            <person name="Van Loosdrecht M."/>
            <person name="Chandran K."/>
        </authorList>
    </citation>
    <scope>NUCLEOTIDE SEQUENCE</scope>
    <source>
        <strain evidence="2">SBR_L</strain>
    </source>
</reference>
<keyword evidence="1" id="KW-1133">Transmembrane helix</keyword>
<gene>
    <name evidence="2" type="ORF">E4Q08_02710</name>
</gene>
<dbReference type="Proteomes" id="UP000886469">
    <property type="component" value="Unassembled WGS sequence"/>
</dbReference>
<evidence type="ECO:0000256" key="1">
    <source>
        <dbReference type="SAM" id="Phobius"/>
    </source>
</evidence>
<keyword evidence="1" id="KW-0812">Transmembrane</keyword>
<proteinExistence type="predicted"/>
<keyword evidence="3" id="KW-1185">Reference proteome</keyword>